<dbReference type="PANTHER" id="PTHR20883">
    <property type="entry name" value="PHYTANOYL-COA DIOXYGENASE DOMAIN CONTAINING 1"/>
    <property type="match status" value="1"/>
</dbReference>
<dbReference type="RefSeq" id="WP_176898032.1">
    <property type="nucleotide sequence ID" value="NZ_JABKAV010000006.1"/>
</dbReference>
<dbReference type="Proteomes" id="UP000626554">
    <property type="component" value="Unassembled WGS sequence"/>
</dbReference>
<dbReference type="GO" id="GO:0051213">
    <property type="term" value="F:dioxygenase activity"/>
    <property type="evidence" value="ECO:0007669"/>
    <property type="project" value="UniProtKB-KW"/>
</dbReference>
<comment type="caution">
    <text evidence="2">The sequence shown here is derived from an EMBL/GenBank/DDBJ whole genome shotgun (WGS) entry which is preliminary data.</text>
</comment>
<comment type="cofactor">
    <cofactor evidence="1">
        <name>Fe(2+)</name>
        <dbReference type="ChEBI" id="CHEBI:29033"/>
    </cofactor>
</comment>
<dbReference type="SUPFAM" id="SSF51197">
    <property type="entry name" value="Clavaminate synthase-like"/>
    <property type="match status" value="1"/>
</dbReference>
<evidence type="ECO:0000256" key="1">
    <source>
        <dbReference type="ARBA" id="ARBA00001954"/>
    </source>
</evidence>
<evidence type="ECO:0000313" key="2">
    <source>
        <dbReference type="EMBL" id="NVO83954.1"/>
    </source>
</evidence>
<keyword evidence="2" id="KW-0560">Oxidoreductase</keyword>
<evidence type="ECO:0000313" key="3">
    <source>
        <dbReference type="Proteomes" id="UP000626554"/>
    </source>
</evidence>
<keyword evidence="2" id="KW-0223">Dioxygenase</keyword>
<reference evidence="2 3" key="1">
    <citation type="submission" date="2020-05" db="EMBL/GenBank/DDBJ databases">
        <title>Hymenobacter terrestris sp. nov. and Hymenobacter lapidiphilus sp. nov., isolated from regoliths in Antarctica.</title>
        <authorList>
            <person name="Sedlacek I."/>
            <person name="Pantucek R."/>
            <person name="Zeman M."/>
            <person name="Holochova P."/>
            <person name="Kralova S."/>
            <person name="Stankova E."/>
            <person name="Sedo O."/>
            <person name="Micenkova L."/>
            <person name="Svec P."/>
            <person name="Gupta V."/>
            <person name="Sood U."/>
            <person name="Korpole U.S."/>
            <person name="Lal R."/>
        </authorList>
    </citation>
    <scope>NUCLEOTIDE SEQUENCE [LARGE SCALE GENOMIC DNA]</scope>
    <source>
        <strain evidence="2 3">P5252</strain>
    </source>
</reference>
<organism evidence="2 3">
    <name type="scientific">Hymenobacter terrestris</name>
    <dbReference type="NCBI Taxonomy" id="2748310"/>
    <lineage>
        <taxon>Bacteria</taxon>
        <taxon>Pseudomonadati</taxon>
        <taxon>Bacteroidota</taxon>
        <taxon>Cytophagia</taxon>
        <taxon>Cytophagales</taxon>
        <taxon>Hymenobacteraceae</taxon>
        <taxon>Hymenobacter</taxon>
    </lineage>
</organism>
<accession>A0ABX2Q2J8</accession>
<proteinExistence type="predicted"/>
<protein>
    <submittedName>
        <fullName evidence="2">Phytanoyl-CoA dioxygenase family protein</fullName>
    </submittedName>
</protein>
<name>A0ABX2Q2J8_9BACT</name>
<dbReference type="EMBL" id="JABKAV010000006">
    <property type="protein sequence ID" value="NVO83954.1"/>
    <property type="molecule type" value="Genomic_DNA"/>
</dbReference>
<dbReference type="Gene3D" id="2.60.120.620">
    <property type="entry name" value="q2cbj1_9rhob like domain"/>
    <property type="match status" value="1"/>
</dbReference>
<dbReference type="InterPro" id="IPR008775">
    <property type="entry name" value="Phytyl_CoA_dOase-like"/>
</dbReference>
<dbReference type="Pfam" id="PF05721">
    <property type="entry name" value="PhyH"/>
    <property type="match status" value="1"/>
</dbReference>
<gene>
    <name evidence="2" type="ORF">HW556_03580</name>
</gene>
<sequence length="272" mass="30813">MPLSVPYPRFALADRLTAEQLAFFQEHGFLHFRGFIGPDTVAELLRASEQVQQRWLADEVKKVNGVPIKYGKDVDGAPIVQRFAFASHHSPTLHEFLQDPRFMALFPLLETNSGGRVGEDEKDGLVINHYVNVTGSEFSQMGWHTDSLRDVFYGKKIGPMLNVGVHLDGTPATNGGLRVLAGTHRQSLRDILFRKKYYKDVSPDPDEIVIETEPGDLTVHDGRMWHRVARSPLVGEASRRRVMYVPILAGKYEPKHDNSPTPFYLRFLHLVK</sequence>
<dbReference type="PANTHER" id="PTHR20883:SF48">
    <property type="entry name" value="ECTOINE DIOXYGENASE"/>
    <property type="match status" value="1"/>
</dbReference>
<keyword evidence="3" id="KW-1185">Reference proteome</keyword>